<feature type="region of interest" description="Disordered" evidence="1">
    <location>
        <begin position="1088"/>
        <end position="1120"/>
    </location>
</feature>
<dbReference type="InParanoid" id="G0VC82"/>
<feature type="region of interest" description="Disordered" evidence="1">
    <location>
        <begin position="1248"/>
        <end position="1279"/>
    </location>
</feature>
<dbReference type="HOGENOM" id="CLU_249580_0_0_1"/>
<dbReference type="STRING" id="1064592.G0VC82"/>
<name>G0VC82_NAUCA</name>
<feature type="compositionally biased region" description="Basic and acidic residues" evidence="1">
    <location>
        <begin position="821"/>
        <end position="833"/>
    </location>
</feature>
<feature type="compositionally biased region" description="Basic and acidic residues" evidence="1">
    <location>
        <begin position="765"/>
        <end position="792"/>
    </location>
</feature>
<feature type="region of interest" description="Disordered" evidence="1">
    <location>
        <begin position="729"/>
        <end position="921"/>
    </location>
</feature>
<dbReference type="FunCoup" id="G0VC82">
    <property type="interactions" value="140"/>
</dbReference>
<feature type="region of interest" description="Disordered" evidence="1">
    <location>
        <begin position="1364"/>
        <end position="1482"/>
    </location>
</feature>
<reference evidence="2 3" key="1">
    <citation type="journal article" date="2011" name="Proc. Natl. Acad. Sci. U.S.A.">
        <title>Evolutionary erosion of yeast sex chromosomes by mating-type switching accidents.</title>
        <authorList>
            <person name="Gordon J.L."/>
            <person name="Armisen D."/>
            <person name="Proux-Wera E."/>
            <person name="Oheigeartaigh S.S."/>
            <person name="Byrne K.P."/>
            <person name="Wolfe K.H."/>
        </authorList>
    </citation>
    <scope>NUCLEOTIDE SEQUENCE [LARGE SCALE GENOMIC DNA]</scope>
    <source>
        <strain evidence="3">ATCC 76901 / BCRC 22586 / CBS 4309 / NBRC 1992 / NRRL Y-12630</strain>
    </source>
</reference>
<reference key="2">
    <citation type="submission" date="2011-08" db="EMBL/GenBank/DDBJ databases">
        <title>Genome sequence of Naumovozyma castellii.</title>
        <authorList>
            <person name="Gordon J.L."/>
            <person name="Armisen D."/>
            <person name="Proux-Wera E."/>
            <person name="OhEigeartaigh S.S."/>
            <person name="Byrne K.P."/>
            <person name="Wolfe K.H."/>
        </authorList>
    </citation>
    <scope>NUCLEOTIDE SEQUENCE</scope>
    <source>
        <strain>Type strain:CBS 4309</strain>
    </source>
</reference>
<evidence type="ECO:0000313" key="3">
    <source>
        <dbReference type="Proteomes" id="UP000001640"/>
    </source>
</evidence>
<feature type="compositionally biased region" description="Polar residues" evidence="1">
    <location>
        <begin position="1255"/>
        <end position="1270"/>
    </location>
</feature>
<feature type="compositionally biased region" description="Acidic residues" evidence="1">
    <location>
        <begin position="233"/>
        <end position="242"/>
    </location>
</feature>
<feature type="compositionally biased region" description="Polar residues" evidence="1">
    <location>
        <begin position="270"/>
        <end position="290"/>
    </location>
</feature>
<keyword evidence="3" id="KW-1185">Reference proteome</keyword>
<feature type="compositionally biased region" description="Basic residues" evidence="1">
    <location>
        <begin position="1433"/>
        <end position="1449"/>
    </location>
</feature>
<feature type="compositionally biased region" description="Basic and acidic residues" evidence="1">
    <location>
        <begin position="392"/>
        <end position="402"/>
    </location>
</feature>
<dbReference type="eggNOG" id="ENOG502SDFK">
    <property type="taxonomic scope" value="Eukaryota"/>
</dbReference>
<feature type="region of interest" description="Disordered" evidence="1">
    <location>
        <begin position="1211"/>
        <end position="1230"/>
    </location>
</feature>
<dbReference type="Proteomes" id="UP000001640">
    <property type="component" value="Chromosome 3"/>
</dbReference>
<dbReference type="EMBL" id="HE576754">
    <property type="protein sequence ID" value="CCC69091.1"/>
    <property type="molecule type" value="Genomic_DNA"/>
</dbReference>
<feature type="region of interest" description="Disordered" evidence="1">
    <location>
        <begin position="641"/>
        <end position="673"/>
    </location>
</feature>
<sequence>MSRSGSNSSKGTASENNFKLSIPRRGFKKYTSALPASRGSTIIKGRPFKVHKPTVTSHTLIYQTSSGHSRGNPMRNDSTKALDWIHSLINRGKTILSTVKDEEVSFQKQLKKERQMALDQENKVANILSNMDAYETSLRSSTEDYGTDTSFKNMNDTIRDSIINSSASYATDSEAANTDNVLLEEENEENSDASIIILSDGSSSDNESLPKEFEEDSEQELSEEDYSEHNSEEDIYLSEEDEIQSKSSESSHFSESEDEISSEHSEQLVEVQNNESSGRIQTANQLNDGENLTFAEKQEYDYQSEDSEERENTHDNESSGKDLNSEEEEDYMSEDSEGEHDMEASPINFQDFMKPRLGKLQPTEESNLRKDLKYESGSEISNASAEIEVENIESHSEDELSPHSDNANLQTEAIVDAQKQSKGELFEFLKDQNNDGETKHVDRESEIEIEVEEPDSYSDNYWKNAEEPVEELNDEIAYDHKIVEENYDVEEEESNIDNAMSEEYSIEEVETEGYQLEPIAQDTLNETKFQNLPHNLFDLQNIANQAFENIAGYPLNKDVIDQESDSEINSSIVPNQHITPHLNSPEFAEHIKHSIDNDDANPADVKEAKIRREISDGVQQKDDDIISHTEDNSVYYSTIENDDEIDNSASANTSERASHVEPMSGSEPDTVTDRINTKYEVIISESLYSPTSSEESVRLPTNYVSPFGSDPFSFQEGIEDANGLLKKTLSSIKQESSSTSSEDALSENSGTGVTPDDSDASEDKEETHHDEALKHGETRTSEENQSSDHRQNEWNSFSGKLGMYDERTDSEESDTNGNEIKVVKQDNRLRLNEEEIPLIKQHGVDKREGEMVDDANENEGSPDPHVENLTALGENREQIEGMENSKESISGGDSKVNIVPDSNNHTQPLQSIEEGKNENEMDVPVKEEMYELMRNTPEEIKGSSPKETENINISDESCSDVDKFSNLERNEKMKNEEFSPEDSSEHDEGRIPETAVLEPLPILVAPSTSLIKSQNSTSEEDTLRQKVYFSHINEGIISDAPQLKKPSLTHRLLSSPARAAESLVSSIIDIASAAKNFMEELDAINSDSSDISATHSESFQEENMDEDQQPIMESDGPMKTGTRVEEEEDTLQMNSVKEDNPNNEVIFQVDKLQQLAQSMRTTLPTGTTDVDFQENFDARLTNADYEGVAEHIGIDSETELPIEGEDLIDAEEKHSSKSPELNAAGSQQPVDATENIKPLMEYNIFSKVSQDDNTKFSNQGVPEENLTSEPPSDDEVGESFEFKNMTNPTINDINSEPESINESNIDANVEDDSNIRSELDIPINVQNEGNDVTDVKVSIKSDDNKMEIFETGDDDIEFIPSESVEFEKDDKIGNSETVGAARIETSEEKDVESPTTKPYTPPHGDETDVSVIASPTIGEEKIENPFSSVRSGKSPKKKNNRTTRKRKRKITDTPTRVGTKVQKKDTKNSKKGGKKKVKDKKK</sequence>
<organism evidence="2 3">
    <name type="scientific">Naumovozyma castellii</name>
    <name type="common">Yeast</name>
    <name type="synonym">Saccharomyces castellii</name>
    <dbReference type="NCBI Taxonomy" id="27288"/>
    <lineage>
        <taxon>Eukaryota</taxon>
        <taxon>Fungi</taxon>
        <taxon>Dikarya</taxon>
        <taxon>Ascomycota</taxon>
        <taxon>Saccharomycotina</taxon>
        <taxon>Saccharomycetes</taxon>
        <taxon>Saccharomycetales</taxon>
        <taxon>Saccharomycetaceae</taxon>
        <taxon>Naumovozyma</taxon>
    </lineage>
</organism>
<feature type="compositionally biased region" description="Basic and acidic residues" evidence="1">
    <location>
        <begin position="874"/>
        <end position="886"/>
    </location>
</feature>
<accession>G0VC82</accession>
<dbReference type="GeneID" id="96902675"/>
<feature type="compositionally biased region" description="Acidic residues" evidence="1">
    <location>
        <begin position="1099"/>
        <end position="1108"/>
    </location>
</feature>
<dbReference type="OMA" id="EDVIDWI"/>
<evidence type="ECO:0000256" key="1">
    <source>
        <dbReference type="SAM" id="MobiDB-lite"/>
    </source>
</evidence>
<feature type="region of interest" description="Disordered" evidence="1">
    <location>
        <begin position="1"/>
        <end position="20"/>
    </location>
</feature>
<dbReference type="OrthoDB" id="4070768at2759"/>
<feature type="compositionally biased region" description="Basic and acidic residues" evidence="1">
    <location>
        <begin position="960"/>
        <end position="977"/>
    </location>
</feature>
<feature type="region of interest" description="Disordered" evidence="1">
    <location>
        <begin position="199"/>
        <end position="413"/>
    </location>
</feature>
<proteinExistence type="predicted"/>
<feature type="compositionally biased region" description="Basic and acidic residues" evidence="1">
    <location>
        <begin position="366"/>
        <end position="376"/>
    </location>
</feature>
<feature type="compositionally biased region" description="Basic residues" evidence="1">
    <location>
        <begin position="1469"/>
        <end position="1482"/>
    </location>
</feature>
<protein>
    <submittedName>
        <fullName evidence="2">Uncharacterized protein</fullName>
    </submittedName>
</protein>
<gene>
    <name evidence="2" type="primary">NCAS0C01010</name>
    <name evidence="2" type="ordered locus">NCAS_0C01010</name>
</gene>
<evidence type="ECO:0000313" key="2">
    <source>
        <dbReference type="EMBL" id="CCC69091.1"/>
    </source>
</evidence>
<feature type="region of interest" description="Disordered" evidence="1">
    <location>
        <begin position="685"/>
        <end position="716"/>
    </location>
</feature>
<feature type="compositionally biased region" description="Acidic residues" evidence="1">
    <location>
        <begin position="325"/>
        <end position="340"/>
    </location>
</feature>
<feature type="region of interest" description="Disordered" evidence="1">
    <location>
        <begin position="936"/>
        <end position="990"/>
    </location>
</feature>
<feature type="compositionally biased region" description="Polar residues" evidence="1">
    <location>
        <begin position="900"/>
        <end position="910"/>
    </location>
</feature>
<feature type="compositionally biased region" description="Polar residues" evidence="1">
    <location>
        <begin position="1"/>
        <end position="19"/>
    </location>
</feature>
<feature type="compositionally biased region" description="Acidic residues" evidence="1">
    <location>
        <begin position="213"/>
        <end position="226"/>
    </location>
</feature>
<feature type="compositionally biased region" description="Basic and acidic residues" evidence="1">
    <location>
        <begin position="310"/>
        <end position="324"/>
    </location>
</feature>
<feature type="compositionally biased region" description="Basic and acidic residues" evidence="1">
    <location>
        <begin position="936"/>
        <end position="949"/>
    </location>
</feature>
<feature type="compositionally biased region" description="Low complexity" evidence="1">
    <location>
        <begin position="730"/>
        <end position="749"/>
    </location>
</feature>
<dbReference type="KEGG" id="ncs:NCAS_0C01010"/>
<dbReference type="RefSeq" id="XP_003675458.1">
    <property type="nucleotide sequence ID" value="XM_003675410.1"/>
</dbReference>